<evidence type="ECO:0000256" key="6">
    <source>
        <dbReference type="ARBA" id="ARBA00023136"/>
    </source>
</evidence>
<evidence type="ECO:0000259" key="10">
    <source>
        <dbReference type="PROSITE" id="PS50102"/>
    </source>
</evidence>
<dbReference type="GO" id="GO:0003723">
    <property type="term" value="F:RNA binding"/>
    <property type="evidence" value="ECO:0007669"/>
    <property type="project" value="UniProtKB-UniRule"/>
</dbReference>
<feature type="compositionally biased region" description="Low complexity" evidence="8">
    <location>
        <begin position="702"/>
        <end position="715"/>
    </location>
</feature>
<evidence type="ECO:0000256" key="7">
    <source>
        <dbReference type="PROSITE-ProRule" id="PRU00176"/>
    </source>
</evidence>
<name>G4YIG7_PHYSP</name>
<sequence>MAPAQGKHVHDLERISAVSVSISKDPDQSGYASAKTPDGLGQDLEDGALRPGGMPVLLSRDTIGLLFQYAAVGVVYGMLPETIYPFMQEYLNCSGAQVAAAKELVVLPWSFKVFFGIISYCFPIYGYRRRPYMLIGWTVCIIMLLVMAIMPIDRDIDTADYTPEIEARINFNAPSEGAKYVVIMFFAAVGYVFSDVCSDSILLVGFCFNGEEYGGDFDFSLSFPQLMIIMTVLTVPAVPIMWFFIKEEKAQRKDFRKYINEFWDLLCKRVVYQVIAYHFFAGIFSSISYTASSPVQSYLVGVTPINSTLNDVLSHVCFMTGIMVTSKYGLHWNWRGMIVWTGVLVIVVDATVALLTVWDVFRNQWFWLGPPIAVQIPSGVAWIIALFVTVEIAGVGNEGAVYGLITTVGNLSSPFATTLTLLIDGPFNITNARVQSDDHSVRMDITYTMIISYAMAIFSWVFLFLLPKQKQDTQELARTGGFNRLLGGLTIAYLSFSLVWSLTVNTLAIFGSTSCLLIAAAPAAKYFMSGTRVYVGNLPMDIRTREVEDIFYKYGRIRDIDVKFPSRPPAFAFVDFEDPRDAEDAIRGRDGYDYDGARLRVEPANGGRRESAPRGSGRYPRNIRGTGDYTVEISNLPPRVSWQDLKDFMRKAGDVVFTEVDGRGGGIVEYSNKRDMKYAVEKLDDSEFRGRSENSYVRVRLAGRGRSNSRSNSRSSARRSSKKRSRSRSEGEGDGEKKARRSASADKEPEKEKDADDKNAADDQKDGKAQEADAASASDKKDDVKDEPKKEEEQQPVEKEPEQKEDESKKEEQVEAEKEAEAEAPKDEAPKEAAPKEE</sequence>
<dbReference type="STRING" id="1094619.G4YIG7"/>
<comment type="similarity">
    <text evidence="2">Belongs to the major facilitator superfamily. Folate-biopterin transporter (TC 2.A.71) family.</text>
</comment>
<evidence type="ECO:0000256" key="2">
    <source>
        <dbReference type="ARBA" id="ARBA00007015"/>
    </source>
</evidence>
<dbReference type="CDD" id="cd12339">
    <property type="entry name" value="RRM2_SRSF1_4_like"/>
    <property type="match status" value="1"/>
</dbReference>
<dbReference type="EMBL" id="JH159151">
    <property type="protein sequence ID" value="EGZ27770.1"/>
    <property type="molecule type" value="Genomic_DNA"/>
</dbReference>
<feature type="domain" description="RRM" evidence="10">
    <location>
        <begin position="629"/>
        <end position="704"/>
    </location>
</feature>
<feature type="transmembrane region" description="Helical" evidence="9">
    <location>
        <begin position="226"/>
        <end position="245"/>
    </location>
</feature>
<dbReference type="AlphaFoldDB" id="G4YIG7"/>
<keyword evidence="12" id="KW-1185">Reference proteome</keyword>
<feature type="transmembrane region" description="Helical" evidence="9">
    <location>
        <begin position="106"/>
        <end position="125"/>
    </location>
</feature>
<feature type="transmembrane region" description="Helical" evidence="9">
    <location>
        <begin position="63"/>
        <end position="86"/>
    </location>
</feature>
<dbReference type="InterPro" id="IPR036259">
    <property type="entry name" value="MFS_trans_sf"/>
</dbReference>
<dbReference type="GeneID" id="20637660"/>
<evidence type="ECO:0000313" key="12">
    <source>
        <dbReference type="Proteomes" id="UP000002640"/>
    </source>
</evidence>
<reference evidence="11 12" key="1">
    <citation type="journal article" date="2006" name="Science">
        <title>Phytophthora genome sequences uncover evolutionary origins and mechanisms of pathogenesis.</title>
        <authorList>
            <person name="Tyler B.M."/>
            <person name="Tripathy S."/>
            <person name="Zhang X."/>
            <person name="Dehal P."/>
            <person name="Jiang R.H."/>
            <person name="Aerts A."/>
            <person name="Arredondo F.D."/>
            <person name="Baxter L."/>
            <person name="Bensasson D."/>
            <person name="Beynon J.L."/>
            <person name="Chapman J."/>
            <person name="Damasceno C.M."/>
            <person name="Dorrance A.E."/>
            <person name="Dou D."/>
            <person name="Dickerman A.W."/>
            <person name="Dubchak I.L."/>
            <person name="Garbelotto M."/>
            <person name="Gijzen M."/>
            <person name="Gordon S.G."/>
            <person name="Govers F."/>
            <person name="Grunwald N.J."/>
            <person name="Huang W."/>
            <person name="Ivors K.L."/>
            <person name="Jones R.W."/>
            <person name="Kamoun S."/>
            <person name="Krampis K."/>
            <person name="Lamour K.H."/>
            <person name="Lee M.K."/>
            <person name="McDonald W.H."/>
            <person name="Medina M."/>
            <person name="Meijer H.J."/>
            <person name="Nordberg E.K."/>
            <person name="Maclean D.J."/>
            <person name="Ospina-Giraldo M.D."/>
            <person name="Morris P.F."/>
            <person name="Phuntumart V."/>
            <person name="Putnam N.H."/>
            <person name="Rash S."/>
            <person name="Rose J.K."/>
            <person name="Sakihama Y."/>
            <person name="Salamov A.A."/>
            <person name="Savidor A."/>
            <person name="Scheuring C.F."/>
            <person name="Smith B.M."/>
            <person name="Sobral B.W."/>
            <person name="Terry A."/>
            <person name="Torto-Alalibo T.A."/>
            <person name="Win J."/>
            <person name="Xu Z."/>
            <person name="Zhang H."/>
            <person name="Grigoriev I.V."/>
            <person name="Rokhsar D.S."/>
            <person name="Boore J.L."/>
        </authorList>
    </citation>
    <scope>NUCLEOTIDE SEQUENCE [LARGE SCALE GENOMIC DNA]</scope>
    <source>
        <strain evidence="11 12">P6497</strain>
    </source>
</reference>
<keyword evidence="5 9" id="KW-1133">Transmembrane helix</keyword>
<feature type="compositionally biased region" description="Basic residues" evidence="8">
    <location>
        <begin position="716"/>
        <end position="726"/>
    </location>
</feature>
<dbReference type="Pfam" id="PF00076">
    <property type="entry name" value="RRM_1"/>
    <property type="match status" value="2"/>
</dbReference>
<feature type="transmembrane region" description="Helical" evidence="9">
    <location>
        <begin position="337"/>
        <end position="358"/>
    </location>
</feature>
<feature type="compositionally biased region" description="Basic and acidic residues" evidence="8">
    <location>
        <begin position="603"/>
        <end position="612"/>
    </location>
</feature>
<keyword evidence="4 9" id="KW-0812">Transmembrane</keyword>
<feature type="transmembrane region" description="Helical" evidence="9">
    <location>
        <begin position="312"/>
        <end position="330"/>
    </location>
</feature>
<keyword evidence="6 9" id="KW-0472">Membrane</keyword>
<feature type="region of interest" description="Disordered" evidence="8">
    <location>
        <begin position="603"/>
        <end position="623"/>
    </location>
</feature>
<dbReference type="InterPro" id="IPR039309">
    <property type="entry name" value="BT1"/>
</dbReference>
<evidence type="ECO:0000256" key="3">
    <source>
        <dbReference type="ARBA" id="ARBA00022448"/>
    </source>
</evidence>
<evidence type="ECO:0000256" key="5">
    <source>
        <dbReference type="ARBA" id="ARBA00022989"/>
    </source>
</evidence>
<organism evidence="11 12">
    <name type="scientific">Phytophthora sojae (strain P6497)</name>
    <name type="common">Soybean stem and root rot agent</name>
    <name type="synonym">Phytophthora megasperma f. sp. glycines</name>
    <dbReference type="NCBI Taxonomy" id="1094619"/>
    <lineage>
        <taxon>Eukaryota</taxon>
        <taxon>Sar</taxon>
        <taxon>Stramenopiles</taxon>
        <taxon>Oomycota</taxon>
        <taxon>Peronosporomycetes</taxon>
        <taxon>Peronosporales</taxon>
        <taxon>Peronosporaceae</taxon>
        <taxon>Phytophthora</taxon>
    </lineage>
</organism>
<feature type="transmembrane region" description="Helical" evidence="9">
    <location>
        <begin position="400"/>
        <end position="423"/>
    </location>
</feature>
<feature type="transmembrane region" description="Helical" evidence="9">
    <location>
        <begin position="266"/>
        <end position="292"/>
    </location>
</feature>
<evidence type="ECO:0000256" key="4">
    <source>
        <dbReference type="ARBA" id="ARBA00022692"/>
    </source>
</evidence>
<evidence type="ECO:0000256" key="8">
    <source>
        <dbReference type="SAM" id="MobiDB-lite"/>
    </source>
</evidence>
<dbReference type="Proteomes" id="UP000002640">
    <property type="component" value="Unassembled WGS sequence"/>
</dbReference>
<protein>
    <recommendedName>
        <fullName evidence="10">RRM domain-containing protein</fullName>
    </recommendedName>
</protein>
<dbReference type="SUPFAM" id="SSF54928">
    <property type="entry name" value="RNA-binding domain, RBD"/>
    <property type="match status" value="1"/>
</dbReference>
<feature type="region of interest" description="Disordered" evidence="8">
    <location>
        <begin position="699"/>
        <end position="838"/>
    </location>
</feature>
<dbReference type="InParanoid" id="G4YIG7"/>
<feature type="transmembrane region" description="Helical" evidence="9">
    <location>
        <begin position="445"/>
        <end position="465"/>
    </location>
</feature>
<dbReference type="SUPFAM" id="SSF103473">
    <property type="entry name" value="MFS general substrate transporter"/>
    <property type="match status" value="1"/>
</dbReference>
<keyword evidence="3" id="KW-0813">Transport</keyword>
<dbReference type="CDD" id="cd12599">
    <property type="entry name" value="RRM1_SF2_plant_like"/>
    <property type="match status" value="1"/>
</dbReference>
<evidence type="ECO:0000313" key="11">
    <source>
        <dbReference type="EMBL" id="EGZ27770.1"/>
    </source>
</evidence>
<dbReference type="PROSITE" id="PS50102">
    <property type="entry name" value="RRM"/>
    <property type="match status" value="2"/>
</dbReference>
<dbReference type="SMART" id="SM00360">
    <property type="entry name" value="RRM"/>
    <property type="match status" value="2"/>
</dbReference>
<feature type="transmembrane region" description="Helical" evidence="9">
    <location>
        <begin position="485"/>
        <end position="502"/>
    </location>
</feature>
<dbReference type="Pfam" id="PF03092">
    <property type="entry name" value="BT1"/>
    <property type="match status" value="1"/>
</dbReference>
<proteinExistence type="inferred from homology"/>
<feature type="compositionally biased region" description="Basic and acidic residues" evidence="8">
    <location>
        <begin position="727"/>
        <end position="771"/>
    </location>
</feature>
<dbReference type="KEGG" id="psoj:PHYSODRAFT_246920"/>
<dbReference type="InterPro" id="IPR035979">
    <property type="entry name" value="RBD_domain_sf"/>
</dbReference>
<dbReference type="PANTHER" id="PTHR31585:SF5">
    <property type="entry name" value="RNA-BINDING S4 DOMAIN-CONTAINING PROTEIN"/>
    <property type="match status" value="1"/>
</dbReference>
<dbReference type="RefSeq" id="XP_009515045.1">
    <property type="nucleotide sequence ID" value="XM_009516750.1"/>
</dbReference>
<feature type="transmembrane region" description="Helical" evidence="9">
    <location>
        <begin position="364"/>
        <end position="388"/>
    </location>
</feature>
<keyword evidence="7" id="KW-0694">RNA-binding</keyword>
<comment type="subcellular location">
    <subcellularLocation>
        <location evidence="1">Membrane</location>
        <topology evidence="1">Multi-pass membrane protein</topology>
    </subcellularLocation>
</comment>
<gene>
    <name evidence="11" type="ORF">PHYSODRAFT_246920</name>
</gene>
<dbReference type="PANTHER" id="PTHR31585">
    <property type="entry name" value="FOLATE-BIOPTERIN TRANSPORTER 1, CHLOROPLASTIC"/>
    <property type="match status" value="1"/>
</dbReference>
<dbReference type="Gene3D" id="3.30.70.330">
    <property type="match status" value="2"/>
</dbReference>
<accession>G4YIG7</accession>
<dbReference type="GO" id="GO:0016020">
    <property type="term" value="C:membrane"/>
    <property type="evidence" value="ECO:0007669"/>
    <property type="project" value="UniProtKB-SubCell"/>
</dbReference>
<evidence type="ECO:0000256" key="1">
    <source>
        <dbReference type="ARBA" id="ARBA00004141"/>
    </source>
</evidence>
<feature type="domain" description="RRM" evidence="10">
    <location>
        <begin position="531"/>
        <end position="606"/>
    </location>
</feature>
<dbReference type="InterPro" id="IPR012677">
    <property type="entry name" value="Nucleotide-bd_a/b_plait_sf"/>
</dbReference>
<evidence type="ECO:0000256" key="9">
    <source>
        <dbReference type="SAM" id="Phobius"/>
    </source>
</evidence>
<feature type="compositionally biased region" description="Basic and acidic residues" evidence="8">
    <location>
        <begin position="778"/>
        <end position="838"/>
    </location>
</feature>
<feature type="transmembrane region" description="Helical" evidence="9">
    <location>
        <begin position="132"/>
        <end position="152"/>
    </location>
</feature>
<dbReference type="InterPro" id="IPR000504">
    <property type="entry name" value="RRM_dom"/>
</dbReference>